<evidence type="ECO:0000256" key="1">
    <source>
        <dbReference type="SAM" id="Phobius"/>
    </source>
</evidence>
<dbReference type="EMBL" id="SLZQ01000012">
    <property type="protein sequence ID" value="TCS34721.1"/>
    <property type="molecule type" value="Genomic_DNA"/>
</dbReference>
<feature type="transmembrane region" description="Helical" evidence="1">
    <location>
        <begin position="12"/>
        <end position="34"/>
    </location>
</feature>
<comment type="caution">
    <text evidence="2">The sequence shown here is derived from an EMBL/GenBank/DDBJ whole genome shotgun (WGS) entry which is preliminary data.</text>
</comment>
<proteinExistence type="predicted"/>
<accession>A0A4V2UIA3</accession>
<evidence type="ECO:0000313" key="3">
    <source>
        <dbReference type="Proteomes" id="UP000295382"/>
    </source>
</evidence>
<dbReference type="Proteomes" id="UP000295382">
    <property type="component" value="Unassembled WGS sequence"/>
</dbReference>
<reference evidence="2 3" key="1">
    <citation type="submission" date="2019-03" db="EMBL/GenBank/DDBJ databases">
        <title>Genomic Encyclopedia of Type Strains, Phase IV (KMG-IV): sequencing the most valuable type-strain genomes for metagenomic binning, comparative biology and taxonomic classification.</title>
        <authorList>
            <person name="Goeker M."/>
        </authorList>
    </citation>
    <scope>NUCLEOTIDE SEQUENCE [LARGE SCALE GENOMIC DNA]</scope>
    <source>
        <strain evidence="2 3">DSM 7445</strain>
    </source>
</reference>
<name>A0A4V2UIA3_PAULE</name>
<protein>
    <submittedName>
        <fullName evidence="2">Parallel beta helix pectate lyase-like protein</fullName>
    </submittedName>
</protein>
<keyword evidence="3" id="KW-1185">Reference proteome</keyword>
<dbReference type="InterPro" id="IPR011050">
    <property type="entry name" value="Pectin_lyase_fold/virulence"/>
</dbReference>
<dbReference type="SUPFAM" id="SSF51126">
    <property type="entry name" value="Pectin lyase-like"/>
    <property type="match status" value="1"/>
</dbReference>
<sequence length="488" mass="52962">MPAAFFLIRKRILWSLIGVLLIMMLLLAFAIGHLKIAPRSLGPYLERRSLGHHALIEKSGRWLSQTLVTLDRGEQLPFALPPLTLGAQHASSATAPAVAGKGEREVIVDSPASARAAIEGARPGDVITFLSGTYYFDGRSIQARQAGMPDKPITVRAQHAGKVVLHFAITEGFKVSKPYWIFEGLTIRGVCKAHAECEHAFHVVGEASHFIARNNVVEDFNSHFKVNGEAGIYPDQGIIEANTLTNAGVRQTSNPVTPIDMVGASDWKIQRNLITDFVKGDGNLVSYGAFAKGAGSGNRFEKNIVLCEHRLREFPGQRVGLSFGGGGTGTQFCRDRRCLTEHDGGSINDNLIAFCSDDGIYLNKSATARVTHNTLLDTAGITVRFAVSSADLEGNLVDGIIRSRDDGVVRDADNLVGGIYGSYLGWHAMRKLYRQPSELDLAWQGKVPRRRPAAVDAIDLCNGKRAARAAYGAFEDFAGCRQETAKAH</sequence>
<dbReference type="AlphaFoldDB" id="A0A4V2UIA3"/>
<evidence type="ECO:0000313" key="2">
    <source>
        <dbReference type="EMBL" id="TCS34721.1"/>
    </source>
</evidence>
<dbReference type="Gene3D" id="2.160.20.10">
    <property type="entry name" value="Single-stranded right-handed beta-helix, Pectin lyase-like"/>
    <property type="match status" value="1"/>
</dbReference>
<dbReference type="GO" id="GO:0016829">
    <property type="term" value="F:lyase activity"/>
    <property type="evidence" value="ECO:0007669"/>
    <property type="project" value="UniProtKB-KW"/>
</dbReference>
<keyword evidence="2" id="KW-0456">Lyase</keyword>
<organism evidence="2 3">
    <name type="scientific">Paucimonas lemoignei</name>
    <name type="common">Pseudomonas lemoignei</name>
    <dbReference type="NCBI Taxonomy" id="29443"/>
    <lineage>
        <taxon>Bacteria</taxon>
        <taxon>Pseudomonadati</taxon>
        <taxon>Pseudomonadota</taxon>
        <taxon>Betaproteobacteria</taxon>
        <taxon>Burkholderiales</taxon>
        <taxon>Burkholderiaceae</taxon>
        <taxon>Paucimonas</taxon>
    </lineage>
</organism>
<keyword evidence="1" id="KW-0472">Membrane</keyword>
<dbReference type="InterPro" id="IPR012334">
    <property type="entry name" value="Pectin_lyas_fold"/>
</dbReference>
<keyword evidence="1" id="KW-1133">Transmembrane helix</keyword>
<gene>
    <name evidence="2" type="ORF">EDC30_11253</name>
</gene>
<keyword evidence="1" id="KW-0812">Transmembrane</keyword>